<sequence>MSAIKETYNVLPRISFRWVKANQLELDSLEVDTSVPYAYGEIKTTLDVESLNGRDMEMPEYFKGVNENMVALADKKSNAGLYMEVEENLSASVLITHRLHSENPVLVEKNVIVLRKGSKLDLVMDYSSDETATFSDILNKVEVGEGAELNIIKVQRLNSLSRHLESRFTKVAEKGKVNYISVEIGGKEAVVNYMTDLSGDESEGYVKNVYLGFGERILDLSHHMNHIGKKTISDMMFKGALKDTSKKVFRGTLDFKRGSTHSKGNEEEFTVLLSPKVKSFAIPLLLCKEDDVIGNHAASAGQIDEEKLFYIMSRGFSEDEAKKMIVESYIRPIVDLIPVEEIRELVLEAVDREIKGE</sequence>
<dbReference type="InterPro" id="IPR037284">
    <property type="entry name" value="SUF_FeS_clus_asmbl_SufBD_sf"/>
</dbReference>
<evidence type="ECO:0000313" key="3">
    <source>
        <dbReference type="EMBL" id="MBP1918473.1"/>
    </source>
</evidence>
<name>A0ABS4G1Q3_9CLOT</name>
<gene>
    <name evidence="3" type="ORF">J2Z34_000949</name>
</gene>
<dbReference type="InterPro" id="IPR000825">
    <property type="entry name" value="SUF_FeS_clus_asmbl_SufBD_core"/>
</dbReference>
<proteinExistence type="inferred from homology"/>
<reference evidence="3 4" key="1">
    <citation type="submission" date="2021-03" db="EMBL/GenBank/DDBJ databases">
        <title>Genomic Encyclopedia of Type Strains, Phase IV (KMG-IV): sequencing the most valuable type-strain genomes for metagenomic binning, comparative biology and taxonomic classification.</title>
        <authorList>
            <person name="Goeker M."/>
        </authorList>
    </citation>
    <scope>NUCLEOTIDE SEQUENCE [LARGE SCALE GENOMIC DNA]</scope>
    <source>
        <strain evidence="3 4">DSM 6139</strain>
    </source>
</reference>
<dbReference type="EMBL" id="JAGGKC010000006">
    <property type="protein sequence ID" value="MBP1918473.1"/>
    <property type="molecule type" value="Genomic_DNA"/>
</dbReference>
<comment type="similarity">
    <text evidence="1">Belongs to the iron-sulfur cluster assembly SufBD family.</text>
</comment>
<dbReference type="PANTHER" id="PTHR43575">
    <property type="entry name" value="PROTEIN ABCI7, CHLOROPLASTIC"/>
    <property type="match status" value="1"/>
</dbReference>
<evidence type="ECO:0000259" key="2">
    <source>
        <dbReference type="Pfam" id="PF01458"/>
    </source>
</evidence>
<feature type="domain" description="SUF system FeS cluster assembly SufBD core" evidence="2">
    <location>
        <begin position="98"/>
        <end position="328"/>
    </location>
</feature>
<dbReference type="RefSeq" id="WP_209458708.1">
    <property type="nucleotide sequence ID" value="NZ_JAGGKC010000006.1"/>
</dbReference>
<dbReference type="Pfam" id="PF01458">
    <property type="entry name" value="SUFBD_core"/>
    <property type="match status" value="1"/>
</dbReference>
<comment type="caution">
    <text evidence="3">The sequence shown here is derived from an EMBL/GenBank/DDBJ whole genome shotgun (WGS) entry which is preliminary data.</text>
</comment>
<dbReference type="SUPFAM" id="SSF101960">
    <property type="entry name" value="Stabilizer of iron transporter SufD"/>
    <property type="match status" value="1"/>
</dbReference>
<dbReference type="InterPro" id="IPR055346">
    <property type="entry name" value="Fe-S_cluster_assembly_SufBD"/>
</dbReference>
<organism evidence="3 4">
    <name type="scientific">Youngiibacter multivorans</name>
    <dbReference type="NCBI Taxonomy" id="937251"/>
    <lineage>
        <taxon>Bacteria</taxon>
        <taxon>Bacillati</taxon>
        <taxon>Bacillota</taxon>
        <taxon>Clostridia</taxon>
        <taxon>Eubacteriales</taxon>
        <taxon>Clostridiaceae</taxon>
        <taxon>Youngiibacter</taxon>
    </lineage>
</organism>
<evidence type="ECO:0000313" key="4">
    <source>
        <dbReference type="Proteomes" id="UP001519271"/>
    </source>
</evidence>
<protein>
    <submittedName>
        <fullName evidence="3">FeS assembly protein SufD</fullName>
    </submittedName>
</protein>
<keyword evidence="4" id="KW-1185">Reference proteome</keyword>
<dbReference type="InterPro" id="IPR011542">
    <property type="entry name" value="SUF_FeS_clus_asmbl_SufD"/>
</dbReference>
<accession>A0ABS4G1Q3</accession>
<dbReference type="Proteomes" id="UP001519271">
    <property type="component" value="Unassembled WGS sequence"/>
</dbReference>
<dbReference type="PANTHER" id="PTHR43575:SF1">
    <property type="entry name" value="PROTEIN ABCI7, CHLOROPLASTIC"/>
    <property type="match status" value="1"/>
</dbReference>
<dbReference type="NCBIfam" id="TIGR01981">
    <property type="entry name" value="sufD"/>
    <property type="match status" value="1"/>
</dbReference>
<evidence type="ECO:0000256" key="1">
    <source>
        <dbReference type="ARBA" id="ARBA00043967"/>
    </source>
</evidence>